<dbReference type="SUPFAM" id="SSF53901">
    <property type="entry name" value="Thiolase-like"/>
    <property type="match status" value="3"/>
</dbReference>
<name>A0ABS1M5R0_9NOCA</name>
<evidence type="ECO:0000259" key="4">
    <source>
        <dbReference type="PROSITE" id="PS52004"/>
    </source>
</evidence>
<evidence type="ECO:0000256" key="1">
    <source>
        <dbReference type="ARBA" id="ARBA00022679"/>
    </source>
</evidence>
<accession>A0ABS1M5R0</accession>
<dbReference type="Gene3D" id="3.40.47.10">
    <property type="match status" value="2"/>
</dbReference>
<dbReference type="EMBL" id="JAERRJ010000006">
    <property type="protein sequence ID" value="MBL1075896.1"/>
    <property type="molecule type" value="Genomic_DNA"/>
</dbReference>
<keyword evidence="1 2" id="KW-0808">Transferase</keyword>
<feature type="region of interest" description="Disordered" evidence="3">
    <location>
        <begin position="368"/>
        <end position="406"/>
    </location>
</feature>
<dbReference type="Pfam" id="PF02801">
    <property type="entry name" value="Ketoacyl-synt_C"/>
    <property type="match status" value="2"/>
</dbReference>
<dbReference type="InterPro" id="IPR050091">
    <property type="entry name" value="PKS_NRPS_Biosynth_Enz"/>
</dbReference>
<dbReference type="PANTHER" id="PTHR43775:SF51">
    <property type="entry name" value="INACTIVE PHENOLPHTHIOCEROL SYNTHESIS POLYKETIDE SYNTHASE TYPE I PKS1-RELATED"/>
    <property type="match status" value="1"/>
</dbReference>
<dbReference type="SMART" id="SM00825">
    <property type="entry name" value="PKS_KS"/>
    <property type="match status" value="1"/>
</dbReference>
<gene>
    <name evidence="5" type="ORF">JK358_15980</name>
</gene>
<comment type="similarity">
    <text evidence="2">Belongs to the thiolase-like superfamily. Beta-ketoacyl-ACP synthases family.</text>
</comment>
<feature type="domain" description="Ketosynthase family 3 (KS3)" evidence="4">
    <location>
        <begin position="2"/>
        <end position="449"/>
    </location>
</feature>
<dbReference type="PROSITE" id="PS52004">
    <property type="entry name" value="KS3_2"/>
    <property type="match status" value="2"/>
</dbReference>
<evidence type="ECO:0000256" key="3">
    <source>
        <dbReference type="SAM" id="MobiDB-lite"/>
    </source>
</evidence>
<feature type="domain" description="Ketosynthase family 3 (KS3)" evidence="4">
    <location>
        <begin position="465"/>
        <end position="923"/>
    </location>
</feature>
<protein>
    <submittedName>
        <fullName evidence="5">Polyketide synthase</fullName>
    </submittedName>
</protein>
<dbReference type="PANTHER" id="PTHR43775">
    <property type="entry name" value="FATTY ACID SYNTHASE"/>
    <property type="match status" value="1"/>
</dbReference>
<dbReference type="InterPro" id="IPR020841">
    <property type="entry name" value="PKS_Beta-ketoAc_synthase_dom"/>
</dbReference>
<dbReference type="InterPro" id="IPR014030">
    <property type="entry name" value="Ketoacyl_synth_N"/>
</dbReference>
<dbReference type="CDD" id="cd00833">
    <property type="entry name" value="PKS"/>
    <property type="match status" value="1"/>
</dbReference>
<evidence type="ECO:0000313" key="5">
    <source>
        <dbReference type="EMBL" id="MBL1075896.1"/>
    </source>
</evidence>
<organism evidence="5 6">
    <name type="scientific">Nocardia acididurans</name>
    <dbReference type="NCBI Taxonomy" id="2802282"/>
    <lineage>
        <taxon>Bacteria</taxon>
        <taxon>Bacillati</taxon>
        <taxon>Actinomycetota</taxon>
        <taxon>Actinomycetes</taxon>
        <taxon>Mycobacteriales</taxon>
        <taxon>Nocardiaceae</taxon>
        <taxon>Nocardia</taxon>
    </lineage>
</organism>
<comment type="caution">
    <text evidence="5">The sequence shown here is derived from an EMBL/GenBank/DDBJ whole genome shotgun (WGS) entry which is preliminary data.</text>
</comment>
<proteinExistence type="inferred from homology"/>
<evidence type="ECO:0000256" key="2">
    <source>
        <dbReference type="RuleBase" id="RU003694"/>
    </source>
</evidence>
<dbReference type="InterPro" id="IPR016039">
    <property type="entry name" value="Thiolase-like"/>
</dbReference>
<reference evidence="5 6" key="1">
    <citation type="submission" date="2021-01" db="EMBL/GenBank/DDBJ databases">
        <title>WGS of actinomycetes isolated from Thailand.</title>
        <authorList>
            <person name="Thawai C."/>
        </authorList>
    </citation>
    <scope>NUCLEOTIDE SEQUENCE [LARGE SCALE GENOMIC DNA]</scope>
    <source>
        <strain evidence="5 6">LPG 2</strain>
    </source>
</reference>
<dbReference type="Proteomes" id="UP000602198">
    <property type="component" value="Unassembled WGS sequence"/>
</dbReference>
<dbReference type="Pfam" id="PF00109">
    <property type="entry name" value="ketoacyl-synt"/>
    <property type="match status" value="2"/>
</dbReference>
<evidence type="ECO:0000313" key="6">
    <source>
        <dbReference type="Proteomes" id="UP000602198"/>
    </source>
</evidence>
<dbReference type="RefSeq" id="WP_201948490.1">
    <property type="nucleotide sequence ID" value="NZ_JAERRJ010000006.1"/>
</dbReference>
<keyword evidence="6" id="KW-1185">Reference proteome</keyword>
<dbReference type="InterPro" id="IPR014031">
    <property type="entry name" value="Ketoacyl_synth_C"/>
</dbReference>
<sequence>MTEPIAVVGISALYPGIRGAAEYWTALTDPNPPPRPPRLDDTEIDLTGFRIPPAQRRSLSRLQLLMLEAARLCLDDAGYLTQPWADARMDVVVGTCFGLNRQYANALRIAGAHYGRDLEQAASTDPDAHTRAAAPRLRRDLRASLVARLGASPHDRVGEMASTIPARIAAAFHLLGRTIALESADATGFVALECAIANLRAGSADAVLVLTGQCLESSLAADALAAKGLFTASPALAEGVTALLLERRSSALRNEHRVYASVLGCALRHEARPGALRYSTNAEPRYRLAKECHDAAGVPPAAVRYAECAGPGIHSVREADQRALARFFGDAAPASIAWGDTATRLGHTFANAGLAAVSATALALFHGKMPPTGHPGSGSAEASPHESMSDATAARTAPRGDGYETPAAMPFRQVTALEEWPGDPVPPTRHAAVFGCGLGGTSGYVLLGHAVPRRTARRVPAPVRAEPIAVVGYGGIFAGAGDAANLWQAIRSCRSGLGTLSADVLDRELYYAPGEITLTHSYCQVGGSVPPPGHPPGSVRLTPHRYRVMDPAQRLALLVADEALARYGRPEGLRERIGVVAVGSTLSLSTERRINAERSVAEWESALAETPAWADLPGEARARLLDRLRERYPVRGEQLSPVQLDGFLAGAVATMVTNEYRLSAVPLAVEAACASTLAAIDLAVTSLRAGSTDFAMAGGVELACNPRDLVLCSALGMLSRSRITPFDSAADGFSPGDGCALFLLKRHADALRDGDTIYGLIRGIGASNDAKSLIAPDVAGQVRAMRRAFEQVEFDPGAVDYLEAHGTGTRVGDRVEISAAAEVYGGSPRRNPLAIGSVKAVVGHTFAAAGGAGLLAALQAMRANTFPPNIGVRTPNPELPLDNIPAVLPIQPTPWPSEPGRPRRAAVSSFGTGGINYHLLLEEHSRQDRAG</sequence>